<dbReference type="InterPro" id="IPR043133">
    <property type="entry name" value="GTP-CH-I_C/QueF"/>
</dbReference>
<organism evidence="2 3">
    <name type="scientific">Succinivibrio dextrinosolvens DSM 3072</name>
    <dbReference type="NCBI Taxonomy" id="1123324"/>
    <lineage>
        <taxon>Bacteria</taxon>
        <taxon>Pseudomonadati</taxon>
        <taxon>Pseudomonadota</taxon>
        <taxon>Gammaproteobacteria</taxon>
        <taxon>Aeromonadales</taxon>
        <taxon>Succinivibrionaceae</taxon>
        <taxon>Succinivibrio</taxon>
    </lineage>
</organism>
<protein>
    <submittedName>
        <fullName evidence="2">7-cyano-7-deazaguanine reductase</fullName>
    </submittedName>
</protein>
<dbReference type="Gene3D" id="3.30.1130.10">
    <property type="match status" value="2"/>
</dbReference>
<dbReference type="SUPFAM" id="SSF55620">
    <property type="entry name" value="Tetrahydrobiopterin biosynthesis enzymes-like"/>
    <property type="match status" value="1"/>
</dbReference>
<accession>A0A1T4V0V7</accession>
<dbReference type="InterPro" id="IPR050084">
    <property type="entry name" value="NADPH_dep_7-cyano-7-deazaG_red"/>
</dbReference>
<feature type="domain" description="NADPH-dependent 7-cyano-7-deazaguanine reductase N-terminal" evidence="1">
    <location>
        <begin position="14"/>
        <end position="121"/>
    </location>
</feature>
<evidence type="ECO:0000313" key="3">
    <source>
        <dbReference type="Proteomes" id="UP000242432"/>
    </source>
</evidence>
<dbReference type="STRING" id="83771.SAMN02910357_01075"/>
<dbReference type="GO" id="GO:0033739">
    <property type="term" value="F:preQ1 synthase activity"/>
    <property type="evidence" value="ECO:0007669"/>
    <property type="project" value="InterPro"/>
</dbReference>
<dbReference type="InterPro" id="IPR029500">
    <property type="entry name" value="QueF"/>
</dbReference>
<gene>
    <name evidence="2" type="ORF">SAMN02745213_00484</name>
</gene>
<reference evidence="3" key="1">
    <citation type="submission" date="2017-02" db="EMBL/GenBank/DDBJ databases">
        <authorList>
            <person name="Varghese N."/>
            <person name="Submissions S."/>
        </authorList>
    </citation>
    <scope>NUCLEOTIDE SEQUENCE [LARGE SCALE GENOMIC DNA]</scope>
    <source>
        <strain evidence="3">DSM 3072</strain>
    </source>
</reference>
<dbReference type="RefSeq" id="WP_078928060.1">
    <property type="nucleotide sequence ID" value="NZ_FUXX01000005.1"/>
</dbReference>
<name>A0A1T4V0V7_9GAMM</name>
<dbReference type="Pfam" id="PF14819">
    <property type="entry name" value="QueF_N"/>
    <property type="match status" value="1"/>
</dbReference>
<dbReference type="Pfam" id="PF14489">
    <property type="entry name" value="QueF"/>
    <property type="match status" value="1"/>
</dbReference>
<keyword evidence="3" id="KW-1185">Reference proteome</keyword>
<dbReference type="PANTHER" id="PTHR34354">
    <property type="entry name" value="NADPH-DEPENDENT 7-CYANO-7-DEAZAGUANINE REDUCTASE"/>
    <property type="match status" value="1"/>
</dbReference>
<dbReference type="Proteomes" id="UP000242432">
    <property type="component" value="Unassembled WGS sequence"/>
</dbReference>
<dbReference type="InterPro" id="IPR029139">
    <property type="entry name" value="QueF_N"/>
</dbReference>
<evidence type="ECO:0000313" key="2">
    <source>
        <dbReference type="EMBL" id="SKA58583.1"/>
    </source>
</evidence>
<dbReference type="GO" id="GO:0008616">
    <property type="term" value="P:tRNA queuosine(34) biosynthetic process"/>
    <property type="evidence" value="ECO:0007669"/>
    <property type="project" value="InterPro"/>
</dbReference>
<proteinExistence type="predicted"/>
<dbReference type="PANTHER" id="PTHR34354:SF1">
    <property type="entry name" value="NADPH-DEPENDENT 7-CYANO-7-DEAZAGUANINE REDUCTASE"/>
    <property type="match status" value="1"/>
</dbReference>
<evidence type="ECO:0000259" key="1">
    <source>
        <dbReference type="Pfam" id="PF14819"/>
    </source>
</evidence>
<dbReference type="EMBL" id="FUXX01000005">
    <property type="protein sequence ID" value="SKA58583.1"/>
    <property type="molecule type" value="Genomic_DNA"/>
</dbReference>
<sequence length="275" mass="31738">MENSPLVLGKNTTYDNEYAPSRLHRIERALGRSAIKHLKSFNGMDIWRLYEMTYLNLNGLPEVCMGIMKVPASSRYIVESKSLKLYELSFTMTKFESLKDVETVFARDLSRLLECEVEVKLFEVKNKEFAFESPKGICLEEQDFAKSMSFKSYEYSPKVLTLAEGKKTVSKIYYTNLFRSLCPVTSQPDHATVMIEYKGLAPNEESLLNYLVSLRNHQGFHEQCVELIYSDIMHALEPSELTVSAFFTRRGGIDINPVRTNLKDQKFTSVRFIRQ</sequence>
<dbReference type="AlphaFoldDB" id="A0A1T4V0V7"/>